<evidence type="ECO:0000256" key="9">
    <source>
        <dbReference type="ARBA" id="ARBA00023170"/>
    </source>
</evidence>
<proteinExistence type="inferred from homology"/>
<protein>
    <recommendedName>
        <fullName evidence="17">Nuclear receptor domain-containing protein</fullName>
    </recommendedName>
</protein>
<keyword evidence="9 11" id="KW-0675">Receptor</keyword>
<evidence type="ECO:0000313" key="15">
    <source>
        <dbReference type="EMBL" id="VDK79484.1"/>
    </source>
</evidence>
<dbReference type="GO" id="GO:0003700">
    <property type="term" value="F:DNA-binding transcription factor activity"/>
    <property type="evidence" value="ECO:0007669"/>
    <property type="project" value="InterPro"/>
</dbReference>
<evidence type="ECO:0000256" key="3">
    <source>
        <dbReference type="ARBA" id="ARBA00022723"/>
    </source>
</evidence>
<dbReference type="FunFam" id="3.30.50.10:FF:000030">
    <property type="entry name" value="Nuclear Hormone Receptor family"/>
    <property type="match status" value="1"/>
</dbReference>
<dbReference type="Gene3D" id="3.30.50.10">
    <property type="entry name" value="Erythroid Transcription Factor GATA-1, subunit A"/>
    <property type="match status" value="1"/>
</dbReference>
<keyword evidence="4 11" id="KW-0863">Zinc-finger</keyword>
<dbReference type="OrthoDB" id="5771769at2759"/>
<dbReference type="OMA" id="FAYMSNT"/>
<gene>
    <name evidence="15" type="ORF">NLS_LOCUS4526</name>
</gene>
<dbReference type="PRINTS" id="PR00398">
    <property type="entry name" value="STRDHORMONER"/>
</dbReference>
<feature type="domain" description="NR LBD" evidence="14">
    <location>
        <begin position="158"/>
        <end position="376"/>
    </location>
</feature>
<dbReference type="PROSITE" id="PS51030">
    <property type="entry name" value="NUCLEAR_REC_DBD_2"/>
    <property type="match status" value="1"/>
</dbReference>
<dbReference type="SUPFAM" id="SSF57716">
    <property type="entry name" value="Glucocorticoid receptor-like (DNA-binding domain)"/>
    <property type="match status" value="1"/>
</dbReference>
<feature type="domain" description="Nuclear receptor" evidence="13">
    <location>
        <begin position="22"/>
        <end position="97"/>
    </location>
</feature>
<evidence type="ECO:0000256" key="2">
    <source>
        <dbReference type="ARBA" id="ARBA00005993"/>
    </source>
</evidence>
<dbReference type="Gene3D" id="1.10.565.10">
    <property type="entry name" value="Retinoid X Receptor"/>
    <property type="match status" value="1"/>
</dbReference>
<feature type="region of interest" description="Disordered" evidence="12">
    <location>
        <begin position="96"/>
        <end position="147"/>
    </location>
</feature>
<dbReference type="SUPFAM" id="SSF48508">
    <property type="entry name" value="Nuclear receptor ligand-binding domain"/>
    <property type="match status" value="1"/>
</dbReference>
<keyword evidence="16" id="KW-1185">Reference proteome</keyword>
<dbReference type="GO" id="GO:0000978">
    <property type="term" value="F:RNA polymerase II cis-regulatory region sequence-specific DNA binding"/>
    <property type="evidence" value="ECO:0007669"/>
    <property type="project" value="InterPro"/>
</dbReference>
<name>A0A3P6UMX3_LITSI</name>
<dbReference type="InterPro" id="IPR049636">
    <property type="entry name" value="HNF4-like_DBD"/>
</dbReference>
<comment type="similarity">
    <text evidence="2 11">Belongs to the nuclear hormone receptor family.</text>
</comment>
<evidence type="ECO:0000256" key="6">
    <source>
        <dbReference type="ARBA" id="ARBA00023015"/>
    </source>
</evidence>
<evidence type="ECO:0000256" key="5">
    <source>
        <dbReference type="ARBA" id="ARBA00022833"/>
    </source>
</evidence>
<dbReference type="InterPro" id="IPR013088">
    <property type="entry name" value="Znf_NHR/GATA"/>
</dbReference>
<dbReference type="Pfam" id="PF00105">
    <property type="entry name" value="zf-C4"/>
    <property type="match status" value="1"/>
</dbReference>
<dbReference type="Proteomes" id="UP000277928">
    <property type="component" value="Unassembled WGS sequence"/>
</dbReference>
<accession>A0A3P6UMX3</accession>
<keyword evidence="10 11" id="KW-0539">Nucleus</keyword>
<dbReference type="PRINTS" id="PR00047">
    <property type="entry name" value="STROIDFINGER"/>
</dbReference>
<evidence type="ECO:0000256" key="4">
    <source>
        <dbReference type="ARBA" id="ARBA00022771"/>
    </source>
</evidence>
<keyword evidence="3 11" id="KW-0479">Metal-binding</keyword>
<dbReference type="GO" id="GO:0008270">
    <property type="term" value="F:zinc ion binding"/>
    <property type="evidence" value="ECO:0007669"/>
    <property type="project" value="UniProtKB-KW"/>
</dbReference>
<dbReference type="STRING" id="42156.A0A3P6UMX3"/>
<dbReference type="PANTHER" id="PTHR24083">
    <property type="entry name" value="NUCLEAR HORMONE RECEPTOR"/>
    <property type="match status" value="1"/>
</dbReference>
<organism evidence="15 16">
    <name type="scientific">Litomosoides sigmodontis</name>
    <name type="common">Filarial nematode worm</name>
    <dbReference type="NCBI Taxonomy" id="42156"/>
    <lineage>
        <taxon>Eukaryota</taxon>
        <taxon>Metazoa</taxon>
        <taxon>Ecdysozoa</taxon>
        <taxon>Nematoda</taxon>
        <taxon>Chromadorea</taxon>
        <taxon>Rhabditida</taxon>
        <taxon>Spirurina</taxon>
        <taxon>Spiruromorpha</taxon>
        <taxon>Filarioidea</taxon>
        <taxon>Onchocercidae</taxon>
        <taxon>Litomosoides</taxon>
    </lineage>
</organism>
<keyword evidence="5 11" id="KW-0862">Zinc</keyword>
<dbReference type="InterPro" id="IPR001723">
    <property type="entry name" value="Nuclear_hrmn_rcpt"/>
</dbReference>
<evidence type="ECO:0000256" key="11">
    <source>
        <dbReference type="RuleBase" id="RU004334"/>
    </source>
</evidence>
<feature type="compositionally biased region" description="Basic residues" evidence="12">
    <location>
        <begin position="104"/>
        <end position="113"/>
    </location>
</feature>
<dbReference type="PROSITE" id="PS51843">
    <property type="entry name" value="NR_LBD"/>
    <property type="match status" value="1"/>
</dbReference>
<evidence type="ECO:0008006" key="17">
    <source>
        <dbReference type="Google" id="ProtNLM"/>
    </source>
</evidence>
<dbReference type="SMART" id="SM00399">
    <property type="entry name" value="ZnF_C4"/>
    <property type="match status" value="1"/>
</dbReference>
<dbReference type="Pfam" id="PF00104">
    <property type="entry name" value="Hormone_recep"/>
    <property type="match status" value="1"/>
</dbReference>
<dbReference type="PROSITE" id="PS00031">
    <property type="entry name" value="NUCLEAR_REC_DBD_1"/>
    <property type="match status" value="1"/>
</dbReference>
<dbReference type="InterPro" id="IPR035500">
    <property type="entry name" value="NHR-like_dom_sf"/>
</dbReference>
<dbReference type="SMART" id="SM00430">
    <property type="entry name" value="HOLI"/>
    <property type="match status" value="1"/>
</dbReference>
<evidence type="ECO:0000259" key="14">
    <source>
        <dbReference type="PROSITE" id="PS51843"/>
    </source>
</evidence>
<keyword evidence="7 11" id="KW-0238">DNA-binding</keyword>
<evidence type="ECO:0000256" key="8">
    <source>
        <dbReference type="ARBA" id="ARBA00023163"/>
    </source>
</evidence>
<dbReference type="GO" id="GO:0005634">
    <property type="term" value="C:nucleus"/>
    <property type="evidence" value="ECO:0007669"/>
    <property type="project" value="UniProtKB-SubCell"/>
</dbReference>
<comment type="subcellular location">
    <subcellularLocation>
        <location evidence="1 11">Nucleus</location>
    </subcellularLocation>
</comment>
<reference evidence="15 16" key="1">
    <citation type="submission" date="2018-08" db="EMBL/GenBank/DDBJ databases">
        <authorList>
            <person name="Laetsch R D."/>
            <person name="Stevens L."/>
            <person name="Kumar S."/>
            <person name="Blaxter L. M."/>
        </authorList>
    </citation>
    <scope>NUCLEOTIDE SEQUENCE [LARGE SCALE GENOMIC DNA]</scope>
</reference>
<keyword evidence="6 11" id="KW-0805">Transcription regulation</keyword>
<evidence type="ECO:0000256" key="7">
    <source>
        <dbReference type="ARBA" id="ARBA00023125"/>
    </source>
</evidence>
<evidence type="ECO:0000313" key="16">
    <source>
        <dbReference type="Proteomes" id="UP000277928"/>
    </source>
</evidence>
<evidence type="ECO:0000259" key="13">
    <source>
        <dbReference type="PROSITE" id="PS51030"/>
    </source>
</evidence>
<keyword evidence="8 11" id="KW-0804">Transcription</keyword>
<evidence type="ECO:0000256" key="1">
    <source>
        <dbReference type="ARBA" id="ARBA00004123"/>
    </source>
</evidence>
<dbReference type="AlphaFoldDB" id="A0A3P6UMX3"/>
<dbReference type="CDD" id="cd06157">
    <property type="entry name" value="NR_LBD"/>
    <property type="match status" value="1"/>
</dbReference>
<evidence type="ECO:0000256" key="10">
    <source>
        <dbReference type="ARBA" id="ARBA00023242"/>
    </source>
</evidence>
<dbReference type="CDD" id="cd06960">
    <property type="entry name" value="NR_DBD_HNF4A"/>
    <property type="match status" value="1"/>
</dbReference>
<evidence type="ECO:0000256" key="12">
    <source>
        <dbReference type="SAM" id="MobiDB-lite"/>
    </source>
</evidence>
<sequence>MDVSSISQGGAGATSAAASDPTDFCVVCGDKAIGKHYGAVACNGCKGFFRRSVWQNLQYTCRFSKQCNIDKDHRNACRYCRFQKCLADGMKPEAIQNERDRIGSTKRSRKRSLPVHLQPTSTSGDGNSDSDESPSSARIERRCSEDEATTAASRRLVEMIVDIESRLQGNQNINNILGGDRQENNSRQRSISLMIGWANLLHPIPELPFADKVLLLKHCSQAFSLLHTVQRSLSSTHIVLPNDTLLTLTPFHYPDLVAIVSRILDELLTPLRRINVEKAEVSTLKALVLLHPDVAGLTITSREKLREARDGVLRALFTYIKQILSPGDTSVRLSNLLLIMPSLYSIAQTLAENNELGVIFGLTDQTSPSNKHVTLINDCIDESQDGKEDLSNFSKDANNVLFTKTPTLLANLITSQAISAHDSLQATATALRNPVTLPVGSFYLSNFEDNLN</sequence>
<dbReference type="InterPro" id="IPR000536">
    <property type="entry name" value="Nucl_hrmn_rcpt_lig-bd"/>
</dbReference>
<dbReference type="InterPro" id="IPR001628">
    <property type="entry name" value="Znf_hrmn_rcpt"/>
</dbReference>
<dbReference type="EMBL" id="UYRX01000294">
    <property type="protein sequence ID" value="VDK79484.1"/>
    <property type="molecule type" value="Genomic_DNA"/>
</dbReference>
<dbReference type="InterPro" id="IPR050274">
    <property type="entry name" value="Nuclear_hormone_rcpt_NR2"/>
</dbReference>